<dbReference type="STRING" id="877500.GCA_000935065_00156"/>
<evidence type="ECO:0000256" key="6">
    <source>
        <dbReference type="PIRNR" id="PIRNR000139"/>
    </source>
</evidence>
<comment type="catalytic activity">
    <reaction evidence="6">
        <text>(R)-lactate + A = pyruvate + AH2</text>
        <dbReference type="Rhea" id="RHEA:15089"/>
        <dbReference type="ChEBI" id="CHEBI:13193"/>
        <dbReference type="ChEBI" id="CHEBI:15361"/>
        <dbReference type="ChEBI" id="CHEBI:16004"/>
        <dbReference type="ChEBI" id="CHEBI:17499"/>
    </reaction>
</comment>
<accession>A0A4Q0Y0L4</accession>
<dbReference type="EMBL" id="PDKO01000003">
    <property type="protein sequence ID" value="RXJ63566.1"/>
    <property type="molecule type" value="Genomic_DNA"/>
</dbReference>
<dbReference type="Pfam" id="PF02754">
    <property type="entry name" value="CCG"/>
    <property type="match status" value="2"/>
</dbReference>
<comment type="caution">
    <text evidence="8">The sequence shown here is derived from an EMBL/GenBank/DDBJ whole genome shotgun (WGS) entry which is preliminary data.</text>
</comment>
<comment type="function">
    <text evidence="6">Component of a complex that catalyzes the oxidation of glycolate to glyoxylate.</text>
</comment>
<proteinExistence type="predicted"/>
<comment type="cofactor">
    <cofactor evidence="6">
        <name>[4Fe-4S] cluster</name>
        <dbReference type="ChEBI" id="CHEBI:49883"/>
    </cofactor>
    <text evidence="6">Binds 2 [4Fe-4S] clusters.</text>
</comment>
<feature type="domain" description="4Fe-4S ferredoxin-type" evidence="7">
    <location>
        <begin position="7"/>
        <end position="36"/>
    </location>
</feature>
<evidence type="ECO:0000256" key="3">
    <source>
        <dbReference type="ARBA" id="ARBA00022737"/>
    </source>
</evidence>
<organism evidence="8 9">
    <name type="scientific">Halarcobacter anaerophilus</name>
    <dbReference type="NCBI Taxonomy" id="877500"/>
    <lineage>
        <taxon>Bacteria</taxon>
        <taxon>Pseudomonadati</taxon>
        <taxon>Campylobacterota</taxon>
        <taxon>Epsilonproteobacteria</taxon>
        <taxon>Campylobacterales</taxon>
        <taxon>Arcobacteraceae</taxon>
        <taxon>Halarcobacter</taxon>
    </lineage>
</organism>
<evidence type="ECO:0000256" key="5">
    <source>
        <dbReference type="ARBA" id="ARBA00023014"/>
    </source>
</evidence>
<feature type="domain" description="4Fe-4S ferredoxin-type" evidence="7">
    <location>
        <begin position="57"/>
        <end position="88"/>
    </location>
</feature>
<dbReference type="PIRSF" id="PIRSF000139">
    <property type="entry name" value="Glc_ox_4Fe-4S"/>
    <property type="match status" value="1"/>
</dbReference>
<dbReference type="PANTHER" id="PTHR32479:SF20">
    <property type="entry name" value="GLYCOLATE OXIDASE IRON-SULFUR SUBUNIT"/>
    <property type="match status" value="1"/>
</dbReference>
<dbReference type="InterPro" id="IPR009051">
    <property type="entry name" value="Helical_ferredxn"/>
</dbReference>
<dbReference type="InterPro" id="IPR017896">
    <property type="entry name" value="4Fe4S_Fe-S-bd"/>
</dbReference>
<keyword evidence="6" id="KW-0813">Transport</keyword>
<sequence length="433" mass="49962">MSEIEKFDYTKISDDCVKCGKCKPVCTIFNVNQDETTSPRGFIDLLGAYKRDELELDKTAKDIFESCFLCTNCVEVCPNDLPTDMIIEQVRNDIRKKYGLAWYKKLFFFLLRHRKTMDFLSKLGWMFQTCALKLDNKKQSALPRFSLPIVKKDRALPYADSKSFLNKYPENIPAKNKIIEEGKKNRVAIFIGCMSNYTYTNTGDSLVKILKKLDLDIFIPKKQLCCGAPAYFTGDFDTVDYLVKKNIEYFETWIDEVDAIVIPEATCSAMINQDWEHYLHDQPEWKQRASKIAKKVFLATKWLENNTRLKELLTKSNKHFNEVITYHDPCHAKKMQGVWHEPRELLKQNYVLKEMSDPNRCCGFGGVTMQTEKYHFAKAAGTPKAAMIKETQAQIVSAECSACRMQITNSLHQADVNVEFKNPIELIAQALED</sequence>
<dbReference type="PANTHER" id="PTHR32479">
    <property type="entry name" value="GLYCOLATE OXIDASE IRON-SULFUR SUBUNIT"/>
    <property type="match status" value="1"/>
</dbReference>
<evidence type="ECO:0000313" key="8">
    <source>
        <dbReference type="EMBL" id="RXJ63566.1"/>
    </source>
</evidence>
<keyword evidence="5 6" id="KW-0411">Iron-sulfur</keyword>
<keyword evidence="6" id="KW-0249">Electron transport</keyword>
<comment type="catalytic activity">
    <reaction evidence="6">
        <text>glycolate + A = glyoxylate + AH2</text>
        <dbReference type="Rhea" id="RHEA:21264"/>
        <dbReference type="ChEBI" id="CHEBI:13193"/>
        <dbReference type="ChEBI" id="CHEBI:17499"/>
        <dbReference type="ChEBI" id="CHEBI:29805"/>
        <dbReference type="ChEBI" id="CHEBI:36655"/>
        <dbReference type="EC" id="1.1.99.14"/>
    </reaction>
</comment>
<gene>
    <name evidence="8" type="ORF">CRV06_05070</name>
</gene>
<dbReference type="OrthoDB" id="9770306at2"/>
<keyword evidence="2 6" id="KW-0479">Metal-binding</keyword>
<dbReference type="Pfam" id="PF13183">
    <property type="entry name" value="Fer4_8"/>
    <property type="match status" value="1"/>
</dbReference>
<dbReference type="PROSITE" id="PS00198">
    <property type="entry name" value="4FE4S_FER_1"/>
    <property type="match status" value="1"/>
</dbReference>
<dbReference type="SUPFAM" id="SSF46548">
    <property type="entry name" value="alpha-helical ferredoxin"/>
    <property type="match status" value="1"/>
</dbReference>
<dbReference type="EC" id="1.1.99.14" evidence="6"/>
<dbReference type="InterPro" id="IPR012257">
    <property type="entry name" value="Glc_ox_4Fe-4S"/>
</dbReference>
<reference evidence="8 9" key="1">
    <citation type="submission" date="2017-10" db="EMBL/GenBank/DDBJ databases">
        <title>Genomics of the genus Arcobacter.</title>
        <authorList>
            <person name="Perez-Cataluna A."/>
            <person name="Figueras M.J."/>
        </authorList>
    </citation>
    <scope>NUCLEOTIDE SEQUENCE [LARGE SCALE GENOMIC DNA]</scope>
    <source>
        <strain evidence="8 9">DSM 24636</strain>
    </source>
</reference>
<dbReference type="InterPro" id="IPR004017">
    <property type="entry name" value="Cys_rich_dom"/>
</dbReference>
<evidence type="ECO:0000256" key="1">
    <source>
        <dbReference type="ARBA" id="ARBA00022485"/>
    </source>
</evidence>
<dbReference type="GO" id="GO:0046872">
    <property type="term" value="F:metal ion binding"/>
    <property type="evidence" value="ECO:0007669"/>
    <property type="project" value="UniProtKB-UniRule"/>
</dbReference>
<keyword evidence="3" id="KW-0677">Repeat</keyword>
<protein>
    <recommendedName>
        <fullName evidence="6">Glycolate oxidase iron-sulfur subunit</fullName>
        <ecNumber evidence="6">1.1.99.14</ecNumber>
    </recommendedName>
</protein>
<keyword evidence="1 6" id="KW-0004">4Fe-4S</keyword>
<evidence type="ECO:0000256" key="4">
    <source>
        <dbReference type="ARBA" id="ARBA00023004"/>
    </source>
</evidence>
<evidence type="ECO:0000259" key="7">
    <source>
        <dbReference type="PROSITE" id="PS51379"/>
    </source>
</evidence>
<dbReference type="Proteomes" id="UP000290191">
    <property type="component" value="Unassembled WGS sequence"/>
</dbReference>
<dbReference type="GO" id="GO:0019154">
    <property type="term" value="F:glycolate dehydrogenase activity"/>
    <property type="evidence" value="ECO:0007669"/>
    <property type="project" value="UniProtKB-EC"/>
</dbReference>
<dbReference type="RefSeq" id="WP_129081619.1">
    <property type="nucleotide sequence ID" value="NZ_CP041070.1"/>
</dbReference>
<dbReference type="Gene3D" id="1.10.1060.10">
    <property type="entry name" value="Alpha-helical ferredoxin"/>
    <property type="match status" value="1"/>
</dbReference>
<keyword evidence="4 6" id="KW-0408">Iron</keyword>
<dbReference type="InterPro" id="IPR017900">
    <property type="entry name" value="4Fe4S_Fe_S_CS"/>
</dbReference>
<dbReference type="GO" id="GO:0051539">
    <property type="term" value="F:4 iron, 4 sulfur cluster binding"/>
    <property type="evidence" value="ECO:0007669"/>
    <property type="project" value="UniProtKB-UniRule"/>
</dbReference>
<evidence type="ECO:0000313" key="9">
    <source>
        <dbReference type="Proteomes" id="UP000290191"/>
    </source>
</evidence>
<dbReference type="PROSITE" id="PS51379">
    <property type="entry name" value="4FE4S_FER_2"/>
    <property type="match status" value="2"/>
</dbReference>
<evidence type="ECO:0000256" key="2">
    <source>
        <dbReference type="ARBA" id="ARBA00022723"/>
    </source>
</evidence>
<name>A0A4Q0Y0L4_9BACT</name>
<keyword evidence="9" id="KW-1185">Reference proteome</keyword>
<dbReference type="AlphaFoldDB" id="A0A4Q0Y0L4"/>